<proteinExistence type="predicted"/>
<reference evidence="2" key="2">
    <citation type="submission" date="2025-08" db="UniProtKB">
        <authorList>
            <consortium name="Ensembl"/>
        </authorList>
    </citation>
    <scope>IDENTIFICATION</scope>
</reference>
<evidence type="ECO:0000313" key="2">
    <source>
        <dbReference type="Ensembl" id="ENSPMRP00000006118.1"/>
    </source>
</evidence>
<feature type="transmembrane region" description="Helical" evidence="1">
    <location>
        <begin position="28"/>
        <end position="58"/>
    </location>
</feature>
<sequence>MSWITQMLENWISVTYLEEYLKSVVHPLWLFMIPILLYSFWLFIYIFCCAVSFLLYIYKKMNNQQENDFYSKFWDKTRHIMYRCFDIYGKIWHGYEVIGLEHLPKGPGIVIFHHSIWLRGYCFFVGKAYKEKGRLCHTVVHHFLYNLPGKLFKLKLCFFA</sequence>
<reference evidence="2 3" key="1">
    <citation type="journal article" date="2019" name="Proc. Natl. Acad. Sci. U.S.A.">
        <title>Regulatory changes in pterin and carotenoid genes underlie balanced color polymorphisms in the wall lizard.</title>
        <authorList>
            <person name="Andrade P."/>
            <person name="Pinho C."/>
            <person name="Perez I de Lanuza G."/>
            <person name="Afonso S."/>
            <person name="Brejcha J."/>
            <person name="Rubin C.J."/>
            <person name="Wallerman O."/>
            <person name="Pereira P."/>
            <person name="Sabatino S.J."/>
            <person name="Bellati A."/>
            <person name="Pellitteri-Rosa D."/>
            <person name="Bosakova Z."/>
            <person name="Bunikis I."/>
            <person name="Carretero M.A."/>
            <person name="Feiner N."/>
            <person name="Marsik P."/>
            <person name="Pauperio F."/>
            <person name="Salvi D."/>
            <person name="Soler L."/>
            <person name="While G.M."/>
            <person name="Uller T."/>
            <person name="Font E."/>
            <person name="Andersson L."/>
            <person name="Carneiro M."/>
        </authorList>
    </citation>
    <scope>NUCLEOTIDE SEQUENCE</scope>
</reference>
<evidence type="ECO:0000313" key="3">
    <source>
        <dbReference type="Proteomes" id="UP000472272"/>
    </source>
</evidence>
<evidence type="ECO:0000256" key="1">
    <source>
        <dbReference type="SAM" id="Phobius"/>
    </source>
</evidence>
<dbReference type="Ensembl" id="ENSPMRT00000006506.1">
    <property type="protein sequence ID" value="ENSPMRP00000006118.1"/>
    <property type="gene ID" value="ENSPMRG00000004134.1"/>
</dbReference>
<dbReference type="OMA" id="WITQMLE"/>
<accession>A0A670I2D1</accession>
<keyword evidence="3" id="KW-1185">Reference proteome</keyword>
<keyword evidence="1" id="KW-1133">Transmembrane helix</keyword>
<reference evidence="2" key="3">
    <citation type="submission" date="2025-09" db="UniProtKB">
        <authorList>
            <consortium name="Ensembl"/>
        </authorList>
    </citation>
    <scope>IDENTIFICATION</scope>
</reference>
<evidence type="ECO:0008006" key="4">
    <source>
        <dbReference type="Google" id="ProtNLM"/>
    </source>
</evidence>
<dbReference type="Proteomes" id="UP000472272">
    <property type="component" value="Chromosome 7"/>
</dbReference>
<keyword evidence="1" id="KW-0472">Membrane</keyword>
<keyword evidence="1" id="KW-0812">Transmembrane</keyword>
<organism evidence="2 3">
    <name type="scientific">Podarcis muralis</name>
    <name type="common">Wall lizard</name>
    <name type="synonym">Lacerta muralis</name>
    <dbReference type="NCBI Taxonomy" id="64176"/>
    <lineage>
        <taxon>Eukaryota</taxon>
        <taxon>Metazoa</taxon>
        <taxon>Chordata</taxon>
        <taxon>Craniata</taxon>
        <taxon>Vertebrata</taxon>
        <taxon>Euteleostomi</taxon>
        <taxon>Lepidosauria</taxon>
        <taxon>Squamata</taxon>
        <taxon>Bifurcata</taxon>
        <taxon>Unidentata</taxon>
        <taxon>Episquamata</taxon>
        <taxon>Laterata</taxon>
        <taxon>Lacertibaenia</taxon>
        <taxon>Lacertidae</taxon>
        <taxon>Podarcis</taxon>
    </lineage>
</organism>
<protein>
    <recommendedName>
        <fullName evidence="4">Phospholipid/glycerol acyltransferase domain-containing protein</fullName>
    </recommendedName>
</protein>
<dbReference type="AlphaFoldDB" id="A0A670I2D1"/>
<name>A0A670I2D1_PODMU</name>